<evidence type="ECO:0008006" key="4">
    <source>
        <dbReference type="Google" id="ProtNLM"/>
    </source>
</evidence>
<name>A0ABQ9GJB3_9NEOP</name>
<evidence type="ECO:0000256" key="1">
    <source>
        <dbReference type="SAM" id="MobiDB-lite"/>
    </source>
</evidence>
<dbReference type="EMBL" id="JARBHB010000011">
    <property type="protein sequence ID" value="KAJ8872089.1"/>
    <property type="molecule type" value="Genomic_DNA"/>
</dbReference>
<feature type="compositionally biased region" description="Basic and acidic residues" evidence="1">
    <location>
        <begin position="90"/>
        <end position="101"/>
    </location>
</feature>
<evidence type="ECO:0000313" key="3">
    <source>
        <dbReference type="Proteomes" id="UP001159363"/>
    </source>
</evidence>
<feature type="region of interest" description="Disordered" evidence="1">
    <location>
        <begin position="81"/>
        <end position="101"/>
    </location>
</feature>
<comment type="caution">
    <text evidence="2">The sequence shown here is derived from an EMBL/GenBank/DDBJ whole genome shotgun (WGS) entry which is preliminary data.</text>
</comment>
<dbReference type="Proteomes" id="UP001159363">
    <property type="component" value="Chromosome 10"/>
</dbReference>
<proteinExistence type="predicted"/>
<reference evidence="2 3" key="1">
    <citation type="submission" date="2023-02" db="EMBL/GenBank/DDBJ databases">
        <title>LHISI_Scaffold_Assembly.</title>
        <authorList>
            <person name="Stuart O.P."/>
            <person name="Cleave R."/>
            <person name="Magrath M.J.L."/>
            <person name="Mikheyev A.S."/>
        </authorList>
    </citation>
    <scope>NUCLEOTIDE SEQUENCE [LARGE SCALE GENOMIC DNA]</scope>
    <source>
        <strain evidence="2">Daus_M_001</strain>
        <tissue evidence="2">Leg muscle</tissue>
    </source>
</reference>
<protein>
    <recommendedName>
        <fullName evidence="4">Secreted protein</fullName>
    </recommendedName>
</protein>
<gene>
    <name evidence="2" type="ORF">PR048_025690</name>
</gene>
<keyword evidence="3" id="KW-1185">Reference proteome</keyword>
<sequence length="214" mass="24010">MEDFFTDILLIWIWCSPLMSSNVVVFYIPMFVKETDLVFAIDTDLVFAIDVLKCCCVLHTYVRERDGFVVEDTLTVGGLGEDTGTSEFQQADRSRPREVGGPRRLPLHRPAVDDVEPLHRVRRRGERQLVVVRFAGRVLGVCVDRCHDAQRVPEVRLEVDPLGAGLVRGHLATEVEVLYLLLDLFRLGGPSCETQVVGHQVLLKFGVDALPEGL</sequence>
<evidence type="ECO:0000313" key="2">
    <source>
        <dbReference type="EMBL" id="KAJ8872089.1"/>
    </source>
</evidence>
<organism evidence="2 3">
    <name type="scientific">Dryococelus australis</name>
    <dbReference type="NCBI Taxonomy" id="614101"/>
    <lineage>
        <taxon>Eukaryota</taxon>
        <taxon>Metazoa</taxon>
        <taxon>Ecdysozoa</taxon>
        <taxon>Arthropoda</taxon>
        <taxon>Hexapoda</taxon>
        <taxon>Insecta</taxon>
        <taxon>Pterygota</taxon>
        <taxon>Neoptera</taxon>
        <taxon>Polyneoptera</taxon>
        <taxon>Phasmatodea</taxon>
        <taxon>Verophasmatodea</taxon>
        <taxon>Anareolatae</taxon>
        <taxon>Phasmatidae</taxon>
        <taxon>Eurycanthinae</taxon>
        <taxon>Dryococelus</taxon>
    </lineage>
</organism>
<accession>A0ABQ9GJB3</accession>